<dbReference type="OrthoDB" id="5394701at2759"/>
<feature type="domain" description="DUF7779" evidence="3">
    <location>
        <begin position="527"/>
        <end position="616"/>
    </location>
</feature>
<dbReference type="EMBL" id="MU006777">
    <property type="protein sequence ID" value="KAF2645929.1"/>
    <property type="molecule type" value="Genomic_DNA"/>
</dbReference>
<dbReference type="GO" id="GO:0043531">
    <property type="term" value="F:ADP binding"/>
    <property type="evidence" value="ECO:0007669"/>
    <property type="project" value="InterPro"/>
</dbReference>
<keyword evidence="5" id="KW-1185">Reference proteome</keyword>
<feature type="domain" description="DUF7708" evidence="2">
    <location>
        <begin position="114"/>
        <end position="244"/>
    </location>
</feature>
<evidence type="ECO:0000259" key="2">
    <source>
        <dbReference type="Pfam" id="PF24809"/>
    </source>
</evidence>
<dbReference type="Pfam" id="PF00931">
    <property type="entry name" value="NB-ARC"/>
    <property type="match status" value="1"/>
</dbReference>
<dbReference type="PANTHER" id="PTHR35205">
    <property type="entry name" value="NB-ARC AND TPR DOMAIN PROTEIN"/>
    <property type="match status" value="1"/>
</dbReference>
<evidence type="ECO:0000259" key="3">
    <source>
        <dbReference type="Pfam" id="PF25000"/>
    </source>
</evidence>
<dbReference type="Pfam" id="PF13424">
    <property type="entry name" value="TPR_12"/>
    <property type="match status" value="1"/>
</dbReference>
<accession>A0A6A6SDS3</accession>
<dbReference type="Gene3D" id="3.40.50.300">
    <property type="entry name" value="P-loop containing nucleotide triphosphate hydrolases"/>
    <property type="match status" value="1"/>
</dbReference>
<protein>
    <submittedName>
        <fullName evidence="4">Uncharacterized protein</fullName>
    </submittedName>
</protein>
<gene>
    <name evidence="4" type="ORF">P280DRAFT_442915</name>
</gene>
<dbReference type="InterPro" id="IPR027417">
    <property type="entry name" value="P-loop_NTPase"/>
</dbReference>
<proteinExistence type="predicted"/>
<dbReference type="AlphaFoldDB" id="A0A6A6SDS3"/>
<organism evidence="4 5">
    <name type="scientific">Massarina eburnea CBS 473.64</name>
    <dbReference type="NCBI Taxonomy" id="1395130"/>
    <lineage>
        <taxon>Eukaryota</taxon>
        <taxon>Fungi</taxon>
        <taxon>Dikarya</taxon>
        <taxon>Ascomycota</taxon>
        <taxon>Pezizomycotina</taxon>
        <taxon>Dothideomycetes</taxon>
        <taxon>Pleosporomycetidae</taxon>
        <taxon>Pleosporales</taxon>
        <taxon>Massarineae</taxon>
        <taxon>Massarinaceae</taxon>
        <taxon>Massarina</taxon>
    </lineage>
</organism>
<feature type="domain" description="NB-ARC" evidence="1">
    <location>
        <begin position="307"/>
        <end position="420"/>
    </location>
</feature>
<name>A0A6A6SDS3_9PLEO</name>
<dbReference type="SUPFAM" id="SSF52540">
    <property type="entry name" value="P-loop containing nucleoside triphosphate hydrolases"/>
    <property type="match status" value="1"/>
</dbReference>
<evidence type="ECO:0000313" key="5">
    <source>
        <dbReference type="Proteomes" id="UP000799753"/>
    </source>
</evidence>
<dbReference type="Gene3D" id="1.25.40.10">
    <property type="entry name" value="Tetratricopeptide repeat domain"/>
    <property type="match status" value="2"/>
</dbReference>
<evidence type="ECO:0000259" key="1">
    <source>
        <dbReference type="Pfam" id="PF00931"/>
    </source>
</evidence>
<reference evidence="4" key="1">
    <citation type="journal article" date="2020" name="Stud. Mycol.">
        <title>101 Dothideomycetes genomes: a test case for predicting lifestyles and emergence of pathogens.</title>
        <authorList>
            <person name="Haridas S."/>
            <person name="Albert R."/>
            <person name="Binder M."/>
            <person name="Bloem J."/>
            <person name="Labutti K."/>
            <person name="Salamov A."/>
            <person name="Andreopoulos B."/>
            <person name="Baker S."/>
            <person name="Barry K."/>
            <person name="Bills G."/>
            <person name="Bluhm B."/>
            <person name="Cannon C."/>
            <person name="Castanera R."/>
            <person name="Culley D."/>
            <person name="Daum C."/>
            <person name="Ezra D."/>
            <person name="Gonzalez J."/>
            <person name="Henrissat B."/>
            <person name="Kuo A."/>
            <person name="Liang C."/>
            <person name="Lipzen A."/>
            <person name="Lutzoni F."/>
            <person name="Magnuson J."/>
            <person name="Mondo S."/>
            <person name="Nolan M."/>
            <person name="Ohm R."/>
            <person name="Pangilinan J."/>
            <person name="Park H.-J."/>
            <person name="Ramirez L."/>
            <person name="Alfaro M."/>
            <person name="Sun H."/>
            <person name="Tritt A."/>
            <person name="Yoshinaga Y."/>
            <person name="Zwiers L.-H."/>
            <person name="Turgeon B."/>
            <person name="Goodwin S."/>
            <person name="Spatafora J."/>
            <person name="Crous P."/>
            <person name="Grigoriev I."/>
        </authorList>
    </citation>
    <scope>NUCLEOTIDE SEQUENCE</scope>
    <source>
        <strain evidence="4">CBS 473.64</strain>
    </source>
</reference>
<dbReference type="InterPro" id="IPR002182">
    <property type="entry name" value="NB-ARC"/>
</dbReference>
<dbReference type="Pfam" id="PF24809">
    <property type="entry name" value="DUF7708"/>
    <property type="match status" value="1"/>
</dbReference>
<dbReference type="InterPro" id="IPR011990">
    <property type="entry name" value="TPR-like_helical_dom_sf"/>
</dbReference>
<evidence type="ECO:0000313" key="4">
    <source>
        <dbReference type="EMBL" id="KAF2645929.1"/>
    </source>
</evidence>
<sequence>MPICSCFSCYASRSKKTIGAIALGPTPVTTEQVVSQRLAQFAPEKDRGHHSVQWSRAIERHIGQLKPRTAKALLDLCDNSDLESSLAQLTKEYTEHGLVATFNQLEGTLGAINSFSTALSSIAQVGDRPGNLLWGSTLLLITATLRHQDVLSSISQMLDQLTKLMPRFESYLDIYPTYELRRALRDIYDDFIEFCLSTTTFLNRHPVENFLRLSWSSTDKTFQKIKQQLQAHKEDFESEARLANVKATQKWQEDMKDKLSDTLVSRSSTAVQYVTTIPFPRNKIFSGREDIFLAISKALQLSAVDYQDDMRSVVLHGIGGVGKTQTALEYAYRYKSYYSHVFWIKAETEVELQQSLVTMVKVLHMDQGGVTDHKAAELAMRWLNATSDRWLLVFDNVQKRSSIVPYWPHSSTGNVIVTSQKPLNEGFATLQLKVNPFSPEEGSSLILSHMHLEESSRGQAEELSNELSGSPLAIAHYLGYATASHMGLTDILETFQRRGMTAEVWSNTSNASLMLYERTLSTVWDTALECLNPDSKELLHILAFLNPDRVPEELLRKSLGVFSVRHGLSEDFSLTVQISELIRRNLVERNVANSTAPSLRFHRALQLALLLKLDKDSEQRQKIFLKAYQIVRASFPHRDMTSRSPEYYPIWRENIPQVISLQTAYERSDPPIAHDLEFAGLLADAGSFLWEHQINRVARSVLSLGEKIALKILRDDEPSPTLASIETYLGLLDAHETAADRQKSIERLKLVVRLRENFLQSLPEGTATTEQKVDVGRAWNDLGYLYADFEEFQEADRWMTKSLDLYKSISDETTLRFRFSLQYIDITVVRFGQGRINEALELSSRACHLCTSELGQKHPETVRFESQWSYVLIGAGKLEEALQKLMDVLAVRSELLELDNPDVLNTNYWIGTIHYYRDQLDEALKYLRIAVKHGTNSGMGKVDLARAQYRLALVLYAQQRRKEAVSFEEDAIASVSSESRPATTDHDGWMTLLDKRVYIQNGRSTGPFRGIRVGKV</sequence>
<dbReference type="Proteomes" id="UP000799753">
    <property type="component" value="Unassembled WGS sequence"/>
</dbReference>
<dbReference type="SUPFAM" id="SSF48452">
    <property type="entry name" value="TPR-like"/>
    <property type="match status" value="1"/>
</dbReference>
<dbReference type="InterPro" id="IPR056125">
    <property type="entry name" value="DUF7708"/>
</dbReference>
<dbReference type="PANTHER" id="PTHR35205:SF1">
    <property type="entry name" value="ZU5 DOMAIN-CONTAINING PROTEIN"/>
    <property type="match status" value="1"/>
</dbReference>
<dbReference type="Pfam" id="PF25000">
    <property type="entry name" value="DUF7779"/>
    <property type="match status" value="1"/>
</dbReference>
<dbReference type="InterPro" id="IPR056681">
    <property type="entry name" value="DUF7779"/>
</dbReference>